<dbReference type="InterPro" id="IPR044494">
    <property type="entry name" value="AKR3C2/3"/>
</dbReference>
<dbReference type="OrthoDB" id="416253at2759"/>
<dbReference type="GO" id="GO:0016616">
    <property type="term" value="F:oxidoreductase activity, acting on the CH-OH group of donors, NAD or NADP as acceptor"/>
    <property type="evidence" value="ECO:0007669"/>
    <property type="project" value="UniProtKB-ARBA"/>
</dbReference>
<evidence type="ECO:0000256" key="4">
    <source>
        <dbReference type="PIRSR" id="PIRSR000097-1"/>
    </source>
</evidence>
<dbReference type="EMBL" id="KL197711">
    <property type="protein sequence ID" value="KDQ62687.1"/>
    <property type="molecule type" value="Genomic_DNA"/>
</dbReference>
<dbReference type="InterPro" id="IPR036812">
    <property type="entry name" value="NAD(P)_OxRdtase_dom_sf"/>
</dbReference>
<sequence>MPFQDVPLNDGHELPSIAFGTGTSLFGQDATEGVELAIETGFCHIDTSAIYGNEDSVGNAIRESGLPRDELYITTKYDGGDVSQAIETSLAKLGLKYVDLYLIHQPYLVDNNMEAVWREFERAKEAGLAKSIGVSNFNVEQLQRLLKIAKTKPAVNQIQFDPYTYAESKALLEYSAENGIVTQAYGSLLPITRTPGGAVDKPLADAAKRLHATPGQVIFKWVLSKGVVIVTTSSKKTRLEEYLAVADLPPLYAAEITAIDEAGAKGPPQSIRQHLYLGACTTLVLFALARVFWALI</sequence>
<dbReference type="Proteomes" id="UP000027265">
    <property type="component" value="Unassembled WGS sequence"/>
</dbReference>
<dbReference type="STRING" id="933084.A0A067QGP1"/>
<comment type="similarity">
    <text evidence="1">Belongs to the aldo/keto reductase family.</text>
</comment>
<gene>
    <name evidence="9" type="ORF">JAAARDRAFT_54591</name>
</gene>
<evidence type="ECO:0000256" key="1">
    <source>
        <dbReference type="ARBA" id="ARBA00007905"/>
    </source>
</evidence>
<dbReference type="PROSITE" id="PS00062">
    <property type="entry name" value="ALDOKETO_REDUCTASE_2"/>
    <property type="match status" value="1"/>
</dbReference>
<dbReference type="PANTHER" id="PTHR43827:SF3">
    <property type="entry name" value="NADP-DEPENDENT OXIDOREDUCTASE DOMAIN-CONTAINING PROTEIN"/>
    <property type="match status" value="1"/>
</dbReference>
<dbReference type="Pfam" id="PF00248">
    <property type="entry name" value="Aldo_ket_red"/>
    <property type="match status" value="1"/>
</dbReference>
<dbReference type="PRINTS" id="PR00069">
    <property type="entry name" value="ALDKETRDTASE"/>
</dbReference>
<dbReference type="FunFam" id="3.20.20.100:FF:000002">
    <property type="entry name" value="2,5-diketo-D-gluconic acid reductase A"/>
    <property type="match status" value="1"/>
</dbReference>
<reference evidence="10" key="1">
    <citation type="journal article" date="2014" name="Proc. Natl. Acad. Sci. U.S.A.">
        <title>Extensive sampling of basidiomycete genomes demonstrates inadequacy of the white-rot/brown-rot paradigm for wood decay fungi.</title>
        <authorList>
            <person name="Riley R."/>
            <person name="Salamov A.A."/>
            <person name="Brown D.W."/>
            <person name="Nagy L.G."/>
            <person name="Floudas D."/>
            <person name="Held B.W."/>
            <person name="Levasseur A."/>
            <person name="Lombard V."/>
            <person name="Morin E."/>
            <person name="Otillar R."/>
            <person name="Lindquist E.A."/>
            <person name="Sun H."/>
            <person name="LaButti K.M."/>
            <person name="Schmutz J."/>
            <person name="Jabbour D."/>
            <person name="Luo H."/>
            <person name="Baker S.E."/>
            <person name="Pisabarro A.G."/>
            <person name="Walton J.D."/>
            <person name="Blanchette R.A."/>
            <person name="Henrissat B."/>
            <person name="Martin F."/>
            <person name="Cullen D."/>
            <person name="Hibbett D.S."/>
            <person name="Grigoriev I.V."/>
        </authorList>
    </citation>
    <scope>NUCLEOTIDE SEQUENCE [LARGE SCALE GENOMIC DNA]</scope>
    <source>
        <strain evidence="10">MUCL 33604</strain>
    </source>
</reference>
<feature type="site" description="Lowers pKa of active site Tyr" evidence="6">
    <location>
        <position position="76"/>
    </location>
</feature>
<keyword evidence="2" id="KW-0521">NADP</keyword>
<evidence type="ECO:0000256" key="2">
    <source>
        <dbReference type="ARBA" id="ARBA00022857"/>
    </source>
</evidence>
<dbReference type="GO" id="GO:0016652">
    <property type="term" value="F:oxidoreductase activity, acting on NAD(P)H as acceptor"/>
    <property type="evidence" value="ECO:0007669"/>
    <property type="project" value="InterPro"/>
</dbReference>
<feature type="domain" description="NADP-dependent oxidoreductase" evidence="8">
    <location>
        <begin position="26"/>
        <end position="262"/>
    </location>
</feature>
<dbReference type="InterPro" id="IPR020471">
    <property type="entry name" value="AKR"/>
</dbReference>
<keyword evidence="10" id="KW-1185">Reference proteome</keyword>
<proteinExistence type="inferred from homology"/>
<keyword evidence="7" id="KW-0812">Transmembrane</keyword>
<dbReference type="InterPro" id="IPR018170">
    <property type="entry name" value="Aldo/ket_reductase_CS"/>
</dbReference>
<evidence type="ECO:0000256" key="6">
    <source>
        <dbReference type="PIRSR" id="PIRSR000097-3"/>
    </source>
</evidence>
<evidence type="ECO:0000256" key="3">
    <source>
        <dbReference type="ARBA" id="ARBA00023002"/>
    </source>
</evidence>
<protein>
    <recommendedName>
        <fullName evidence="8">NADP-dependent oxidoreductase domain-containing protein</fullName>
    </recommendedName>
</protein>
<dbReference type="SUPFAM" id="SSF51430">
    <property type="entry name" value="NAD(P)-linked oxidoreductase"/>
    <property type="match status" value="1"/>
</dbReference>
<dbReference type="PANTHER" id="PTHR43827">
    <property type="entry name" value="2,5-DIKETO-D-GLUCONIC ACID REDUCTASE"/>
    <property type="match status" value="1"/>
</dbReference>
<dbReference type="PIRSF" id="PIRSF000097">
    <property type="entry name" value="AKR"/>
    <property type="match status" value="1"/>
</dbReference>
<dbReference type="InParanoid" id="A0A067QGP1"/>
<feature type="transmembrane region" description="Helical" evidence="7">
    <location>
        <begin position="275"/>
        <end position="295"/>
    </location>
</feature>
<keyword evidence="7" id="KW-0472">Membrane</keyword>
<evidence type="ECO:0000313" key="9">
    <source>
        <dbReference type="EMBL" id="KDQ62687.1"/>
    </source>
</evidence>
<evidence type="ECO:0000256" key="5">
    <source>
        <dbReference type="PIRSR" id="PIRSR000097-2"/>
    </source>
</evidence>
<feature type="active site" description="Proton donor" evidence="4">
    <location>
        <position position="51"/>
    </location>
</feature>
<accession>A0A067QGP1</accession>
<organism evidence="9 10">
    <name type="scientific">Jaapia argillacea MUCL 33604</name>
    <dbReference type="NCBI Taxonomy" id="933084"/>
    <lineage>
        <taxon>Eukaryota</taxon>
        <taxon>Fungi</taxon>
        <taxon>Dikarya</taxon>
        <taxon>Basidiomycota</taxon>
        <taxon>Agaricomycotina</taxon>
        <taxon>Agaricomycetes</taxon>
        <taxon>Agaricomycetidae</taxon>
        <taxon>Jaapiales</taxon>
        <taxon>Jaapiaceae</taxon>
        <taxon>Jaapia</taxon>
    </lineage>
</organism>
<dbReference type="CDD" id="cd19120">
    <property type="entry name" value="AKR_AKR3C2-3"/>
    <property type="match status" value="1"/>
</dbReference>
<evidence type="ECO:0000259" key="8">
    <source>
        <dbReference type="Pfam" id="PF00248"/>
    </source>
</evidence>
<keyword evidence="7" id="KW-1133">Transmembrane helix</keyword>
<dbReference type="FunCoup" id="A0A067QGP1">
    <property type="interactions" value="209"/>
</dbReference>
<dbReference type="AlphaFoldDB" id="A0A067QGP1"/>
<dbReference type="Gene3D" id="3.20.20.100">
    <property type="entry name" value="NADP-dependent oxidoreductase domain"/>
    <property type="match status" value="1"/>
</dbReference>
<feature type="binding site" evidence="5">
    <location>
        <position position="104"/>
    </location>
    <ligand>
        <name>substrate</name>
    </ligand>
</feature>
<evidence type="ECO:0000256" key="7">
    <source>
        <dbReference type="SAM" id="Phobius"/>
    </source>
</evidence>
<dbReference type="InterPro" id="IPR023210">
    <property type="entry name" value="NADP_OxRdtase_dom"/>
</dbReference>
<keyword evidence="3" id="KW-0560">Oxidoreductase</keyword>
<evidence type="ECO:0000313" key="10">
    <source>
        <dbReference type="Proteomes" id="UP000027265"/>
    </source>
</evidence>
<name>A0A067QGP1_9AGAM</name>
<dbReference type="HOGENOM" id="CLU_023205_0_3_1"/>